<protein>
    <submittedName>
        <fullName evidence="2">Glyoxalase</fullName>
    </submittedName>
</protein>
<dbReference type="InterPro" id="IPR029068">
    <property type="entry name" value="Glyas_Bleomycin-R_OHBP_Dase"/>
</dbReference>
<proteinExistence type="predicted"/>
<reference evidence="2 3" key="1">
    <citation type="submission" date="2016-09" db="EMBL/GenBank/DDBJ databases">
        <title>Couchioplanes caeruleus draft genome sequence.</title>
        <authorList>
            <person name="Sheehan J."/>
            <person name="Caffrey P."/>
        </authorList>
    </citation>
    <scope>NUCLEOTIDE SEQUENCE [LARGE SCALE GENOMIC DNA]</scope>
    <source>
        <strain evidence="2 3">DSM 43634</strain>
    </source>
</reference>
<name>A0A1K0FCD9_9ACTN</name>
<dbReference type="Pfam" id="PF18029">
    <property type="entry name" value="Glyoxalase_6"/>
    <property type="match status" value="1"/>
</dbReference>
<feature type="domain" description="Glyoxalase-like" evidence="1">
    <location>
        <begin position="16"/>
        <end position="121"/>
    </location>
</feature>
<accession>A0A1K0FCD9</accession>
<dbReference type="PANTHER" id="PTHR35908:SF1">
    <property type="entry name" value="CONSERVED PROTEIN"/>
    <property type="match status" value="1"/>
</dbReference>
<dbReference type="SUPFAM" id="SSF54593">
    <property type="entry name" value="Glyoxalase/Bleomycin resistance protein/Dihydroxybiphenyl dioxygenase"/>
    <property type="match status" value="1"/>
</dbReference>
<dbReference type="EMBL" id="MEIA01000475">
    <property type="protein sequence ID" value="OJF10511.1"/>
    <property type="molecule type" value="Genomic_DNA"/>
</dbReference>
<dbReference type="RefSeq" id="WP_071808931.1">
    <property type="nucleotide sequence ID" value="NZ_MEIA01000475.1"/>
</dbReference>
<dbReference type="CDD" id="cd06587">
    <property type="entry name" value="VOC"/>
    <property type="match status" value="1"/>
</dbReference>
<evidence type="ECO:0000259" key="1">
    <source>
        <dbReference type="Pfam" id="PF18029"/>
    </source>
</evidence>
<gene>
    <name evidence="2" type="ORF">BG844_31285</name>
</gene>
<comment type="caution">
    <text evidence="2">The sequence shown here is derived from an EMBL/GenBank/DDBJ whole genome shotgun (WGS) entry which is preliminary data.</text>
</comment>
<dbReference type="Gene3D" id="3.10.180.10">
    <property type="entry name" value="2,3-Dihydroxybiphenyl 1,2-Dioxygenase, domain 1"/>
    <property type="match status" value="1"/>
</dbReference>
<sequence length="140" mass="15705">MPSVIRHITVNCAEPYEPYELAEFWSAVTGCPVHPEDERGDDEVGLLPAVEGGPMMLFVRVPDAKGAERNRVHVDVQPSTTRDEEYERLLQLGAKLVSDERKPDGRGWIVMADPVGNEFCVERSQAEKDEWERRQGAAQG</sequence>
<keyword evidence="3" id="KW-1185">Reference proteome</keyword>
<dbReference type="InterPro" id="IPR041581">
    <property type="entry name" value="Glyoxalase_6"/>
</dbReference>
<dbReference type="AlphaFoldDB" id="A0A1K0FCD9"/>
<evidence type="ECO:0000313" key="3">
    <source>
        <dbReference type="Proteomes" id="UP000182486"/>
    </source>
</evidence>
<organism evidence="2 3">
    <name type="scientific">Couchioplanes caeruleus subsp. caeruleus</name>
    <dbReference type="NCBI Taxonomy" id="56427"/>
    <lineage>
        <taxon>Bacteria</taxon>
        <taxon>Bacillati</taxon>
        <taxon>Actinomycetota</taxon>
        <taxon>Actinomycetes</taxon>
        <taxon>Micromonosporales</taxon>
        <taxon>Micromonosporaceae</taxon>
        <taxon>Couchioplanes</taxon>
    </lineage>
</organism>
<evidence type="ECO:0000313" key="2">
    <source>
        <dbReference type="EMBL" id="OJF10511.1"/>
    </source>
</evidence>
<dbReference type="PANTHER" id="PTHR35908">
    <property type="entry name" value="HYPOTHETICAL FUSION PROTEIN"/>
    <property type="match status" value="1"/>
</dbReference>
<dbReference type="Proteomes" id="UP000182486">
    <property type="component" value="Unassembled WGS sequence"/>
</dbReference>